<evidence type="ECO:0008006" key="13">
    <source>
        <dbReference type="Google" id="ProtNLM"/>
    </source>
</evidence>
<evidence type="ECO:0000259" key="10">
    <source>
        <dbReference type="PROSITE" id="PS51322"/>
    </source>
</evidence>
<keyword evidence="12" id="KW-1185">Reference proteome</keyword>
<reference evidence="11 12" key="1">
    <citation type="submission" date="2024-02" db="EMBL/GenBank/DDBJ databases">
        <authorList>
            <person name="Vignale AGUSTIN F."/>
            <person name="Sosa J E."/>
            <person name="Modenutti C."/>
        </authorList>
    </citation>
    <scope>NUCLEOTIDE SEQUENCE [LARGE SCALE GENOMIC DNA]</scope>
</reference>
<evidence type="ECO:0000256" key="4">
    <source>
        <dbReference type="ARBA" id="ARBA00022753"/>
    </source>
</evidence>
<dbReference type="GO" id="GO:0015031">
    <property type="term" value="P:protein transport"/>
    <property type="evidence" value="ECO:0007669"/>
    <property type="project" value="UniProtKB-UniRule"/>
</dbReference>
<name>A0ABC8RFM8_9AQUA</name>
<dbReference type="PANTHER" id="PTHR23306:SF21">
    <property type="entry name" value="UBIQUITIN-CONJUGATING ENZYME_RWD-LIKE PROTEIN"/>
    <property type="match status" value="1"/>
</dbReference>
<evidence type="ECO:0000256" key="3">
    <source>
        <dbReference type="ARBA" id="ARBA00022448"/>
    </source>
</evidence>
<evidence type="ECO:0000313" key="11">
    <source>
        <dbReference type="EMBL" id="CAK9143776.1"/>
    </source>
</evidence>
<accession>A0ABC8RFM8</accession>
<protein>
    <recommendedName>
        <fullName evidence="13">Protein ELC-like</fullName>
    </recommendedName>
</protein>
<feature type="domain" description="SB" evidence="9">
    <location>
        <begin position="270"/>
        <end position="338"/>
    </location>
</feature>
<dbReference type="PROSITE" id="PS51322">
    <property type="entry name" value="UEV"/>
    <property type="match status" value="1"/>
</dbReference>
<dbReference type="InterPro" id="IPR008883">
    <property type="entry name" value="UEV_N"/>
</dbReference>
<dbReference type="SUPFAM" id="SSF54495">
    <property type="entry name" value="UBC-like"/>
    <property type="match status" value="1"/>
</dbReference>
<dbReference type="InterPro" id="IPR016135">
    <property type="entry name" value="UBQ-conjugating_enzyme/RWD"/>
</dbReference>
<evidence type="ECO:0000256" key="5">
    <source>
        <dbReference type="ARBA" id="ARBA00022927"/>
    </source>
</evidence>
<comment type="caution">
    <text evidence="11">The sequence shown here is derived from an EMBL/GenBank/DDBJ whole genome shotgun (WGS) entry which is preliminary data.</text>
</comment>
<dbReference type="EMBL" id="CAUOFW020001336">
    <property type="protein sequence ID" value="CAK9143776.1"/>
    <property type="molecule type" value="Genomic_DNA"/>
</dbReference>
<dbReference type="PROSITE" id="PS51312">
    <property type="entry name" value="SB"/>
    <property type="match status" value="1"/>
</dbReference>
<evidence type="ECO:0000256" key="2">
    <source>
        <dbReference type="ARBA" id="ARBA00009594"/>
    </source>
</evidence>
<dbReference type="GO" id="GO:0005768">
    <property type="term" value="C:endosome"/>
    <property type="evidence" value="ECO:0007669"/>
    <property type="project" value="UniProtKB-SubCell"/>
</dbReference>
<dbReference type="Pfam" id="PF09454">
    <property type="entry name" value="Vps23_core"/>
    <property type="match status" value="1"/>
</dbReference>
<keyword evidence="3 7" id="KW-0813">Transport</keyword>
<comment type="subcellular location">
    <subcellularLocation>
        <location evidence="1">Endosome</location>
    </subcellularLocation>
</comment>
<evidence type="ECO:0000256" key="1">
    <source>
        <dbReference type="ARBA" id="ARBA00004177"/>
    </source>
</evidence>
<dbReference type="SUPFAM" id="SSF140111">
    <property type="entry name" value="Endosomal sorting complex assembly domain"/>
    <property type="match status" value="1"/>
</dbReference>
<gene>
    <name evidence="11" type="ORF">ILEXP_LOCUS11513</name>
</gene>
<dbReference type="InterPro" id="IPR017916">
    <property type="entry name" value="SB_dom"/>
</dbReference>
<evidence type="ECO:0000256" key="7">
    <source>
        <dbReference type="PROSITE-ProRule" id="PRU00644"/>
    </source>
</evidence>
<keyword evidence="4" id="KW-0967">Endosome</keyword>
<dbReference type="CDD" id="cd11685">
    <property type="entry name" value="UEV_TSG101-like"/>
    <property type="match status" value="1"/>
</dbReference>
<organism evidence="11 12">
    <name type="scientific">Ilex paraguariensis</name>
    <name type="common">yerba mate</name>
    <dbReference type="NCBI Taxonomy" id="185542"/>
    <lineage>
        <taxon>Eukaryota</taxon>
        <taxon>Viridiplantae</taxon>
        <taxon>Streptophyta</taxon>
        <taxon>Embryophyta</taxon>
        <taxon>Tracheophyta</taxon>
        <taxon>Spermatophyta</taxon>
        <taxon>Magnoliopsida</taxon>
        <taxon>eudicotyledons</taxon>
        <taxon>Gunneridae</taxon>
        <taxon>Pentapetalae</taxon>
        <taxon>asterids</taxon>
        <taxon>campanulids</taxon>
        <taxon>Aquifoliales</taxon>
        <taxon>Aquifoliaceae</taxon>
        <taxon>Ilex</taxon>
    </lineage>
</organism>
<keyword evidence="5 7" id="KW-0653">Protein transport</keyword>
<dbReference type="Pfam" id="PF05743">
    <property type="entry name" value="UEV"/>
    <property type="match status" value="1"/>
</dbReference>
<dbReference type="InterPro" id="IPR037202">
    <property type="entry name" value="ESCRT_assembly_dom"/>
</dbReference>
<dbReference type="InterPro" id="IPR052070">
    <property type="entry name" value="ESCRT-I_UEV_domain"/>
</dbReference>
<evidence type="ECO:0000256" key="8">
    <source>
        <dbReference type="SAM" id="Coils"/>
    </source>
</evidence>
<dbReference type="Gene3D" id="3.10.110.10">
    <property type="entry name" value="Ubiquitin Conjugating Enzyme"/>
    <property type="match status" value="1"/>
</dbReference>
<dbReference type="Gene3D" id="6.10.140.820">
    <property type="match status" value="1"/>
</dbReference>
<dbReference type="Proteomes" id="UP001642360">
    <property type="component" value="Unassembled WGS sequence"/>
</dbReference>
<comment type="similarity">
    <text evidence="2">Belongs to the ubiquitin-conjugating enzyme family. UEV subfamily.</text>
</comment>
<dbReference type="AlphaFoldDB" id="A0ABC8RFM8"/>
<keyword evidence="6 8" id="KW-0175">Coiled coil</keyword>
<evidence type="ECO:0000256" key="6">
    <source>
        <dbReference type="ARBA" id="ARBA00023054"/>
    </source>
</evidence>
<feature type="coiled-coil region" evidence="8">
    <location>
        <begin position="184"/>
        <end position="236"/>
    </location>
</feature>
<sequence>MVSLSSIQFIDAALYGSTSFALSYTDPEQKWVIREHLITLLQEFPSLNPSMNTFTHNDGATVNLLNINGDLSVSRSVPAIFLTIWVHENYPSMAPIVFLSPNSMYPIHPDHPFVDSSGSITSPYLQTWFYPRSNLSEFVHNLVKLFSHNHPFYCYSTTSSATHLSIPSKMEAMDRLVCKIHHDMRALRTKTDEEIEELSSLQAEMVKRVDVTTGIIIGLDEEREKLKERVRDLSEEADVLINWLRVYDKKYSGGTSMVGDDIDDVFEAVDEESKMIIDWKAEDMGLEDLIYELDKAVEKGVVSFRMYITQVRSLAREQFYHRNRLVKLKGTKILHLPY</sequence>
<evidence type="ECO:0000313" key="12">
    <source>
        <dbReference type="Proteomes" id="UP001642360"/>
    </source>
</evidence>
<feature type="domain" description="UEV" evidence="10">
    <location>
        <begin position="14"/>
        <end position="156"/>
    </location>
</feature>
<evidence type="ECO:0000259" key="9">
    <source>
        <dbReference type="PROSITE" id="PS51312"/>
    </source>
</evidence>
<dbReference type="PANTHER" id="PTHR23306">
    <property type="entry name" value="TUMOR SUSCEPTIBILITY GENE 101 PROTEIN-RELATED"/>
    <property type="match status" value="1"/>
</dbReference>
<proteinExistence type="inferred from homology"/>